<dbReference type="SUPFAM" id="SSF81799">
    <property type="entry name" value="Putative methyltransferase TM0872, insert domain"/>
    <property type="match status" value="1"/>
</dbReference>
<dbReference type="HAMAP" id="MF_01007">
    <property type="entry name" value="16SrRNA_methyltr_H"/>
    <property type="match status" value="1"/>
</dbReference>
<dbReference type="InterPro" id="IPR023397">
    <property type="entry name" value="SAM-dep_MeTrfase_MraW_recog"/>
</dbReference>
<dbReference type="GO" id="GO:0070475">
    <property type="term" value="P:rRNA base methylation"/>
    <property type="evidence" value="ECO:0007669"/>
    <property type="project" value="UniProtKB-UniRule"/>
</dbReference>
<evidence type="ECO:0000256" key="1">
    <source>
        <dbReference type="ARBA" id="ARBA00010396"/>
    </source>
</evidence>
<keyword evidence="4 6" id="KW-0808">Transferase</keyword>
<evidence type="ECO:0000256" key="3">
    <source>
        <dbReference type="ARBA" id="ARBA00022603"/>
    </source>
</evidence>
<evidence type="ECO:0000256" key="4">
    <source>
        <dbReference type="ARBA" id="ARBA00022679"/>
    </source>
</evidence>
<dbReference type="SUPFAM" id="SSF53335">
    <property type="entry name" value="S-adenosyl-L-methionine-dependent methyltransferases"/>
    <property type="match status" value="1"/>
</dbReference>
<dbReference type="EC" id="2.1.1.199" evidence="6"/>
<proteinExistence type="inferred from homology"/>
<comment type="caution">
    <text evidence="8">The sequence shown here is derived from an EMBL/GenBank/DDBJ whole genome shotgun (WGS) entry which is preliminary data.</text>
</comment>
<keyword evidence="9" id="KW-1185">Reference proteome</keyword>
<feature type="region of interest" description="Disordered" evidence="7">
    <location>
        <begin position="1"/>
        <end position="43"/>
    </location>
</feature>
<dbReference type="InterPro" id="IPR002903">
    <property type="entry name" value="RsmH"/>
</dbReference>
<dbReference type="Gene3D" id="1.10.150.170">
    <property type="entry name" value="Putative methyltransferase TM0872, insert domain"/>
    <property type="match status" value="1"/>
</dbReference>
<dbReference type="PANTHER" id="PTHR11265">
    <property type="entry name" value="S-ADENOSYL-METHYLTRANSFERASE MRAW"/>
    <property type="match status" value="1"/>
</dbReference>
<dbReference type="InterPro" id="IPR029063">
    <property type="entry name" value="SAM-dependent_MTases_sf"/>
</dbReference>
<evidence type="ECO:0000256" key="5">
    <source>
        <dbReference type="ARBA" id="ARBA00022691"/>
    </source>
</evidence>
<feature type="region of interest" description="Disordered" evidence="7">
    <location>
        <begin position="357"/>
        <end position="395"/>
    </location>
</feature>
<gene>
    <name evidence="6 8" type="primary">rsmH</name>
    <name evidence="8" type="ORF">FXB38_27590</name>
</gene>
<feature type="binding site" evidence="6">
    <location>
        <begin position="100"/>
        <end position="102"/>
    </location>
    <ligand>
        <name>S-adenosyl-L-methionine</name>
        <dbReference type="ChEBI" id="CHEBI:59789"/>
    </ligand>
</feature>
<dbReference type="OrthoDB" id="9806637at2"/>
<dbReference type="AlphaFoldDB" id="A0A5S4W9T5"/>
<dbReference type="GO" id="GO:0005737">
    <property type="term" value="C:cytoplasm"/>
    <property type="evidence" value="ECO:0007669"/>
    <property type="project" value="UniProtKB-SubCell"/>
</dbReference>
<feature type="binding site" evidence="6">
    <location>
        <position position="145"/>
    </location>
    <ligand>
        <name>S-adenosyl-L-methionine</name>
        <dbReference type="ChEBI" id="CHEBI:59789"/>
    </ligand>
</feature>
<keyword evidence="6" id="KW-0963">Cytoplasm</keyword>
<dbReference type="FunFam" id="1.10.150.170:FF:000003">
    <property type="entry name" value="Ribosomal RNA small subunit methyltransferase H"/>
    <property type="match status" value="1"/>
</dbReference>
<feature type="binding site" evidence="6">
    <location>
        <position position="166"/>
    </location>
    <ligand>
        <name>S-adenosyl-L-methionine</name>
        <dbReference type="ChEBI" id="CHEBI:59789"/>
    </ligand>
</feature>
<organism evidence="8 9">
    <name type="scientific">Bradyrhizobium cytisi</name>
    <dbReference type="NCBI Taxonomy" id="515489"/>
    <lineage>
        <taxon>Bacteria</taxon>
        <taxon>Pseudomonadati</taxon>
        <taxon>Pseudomonadota</taxon>
        <taxon>Alphaproteobacteria</taxon>
        <taxon>Hyphomicrobiales</taxon>
        <taxon>Nitrobacteraceae</taxon>
        <taxon>Bradyrhizobium</taxon>
    </lineage>
</organism>
<evidence type="ECO:0000313" key="9">
    <source>
        <dbReference type="Proteomes" id="UP000324853"/>
    </source>
</evidence>
<keyword evidence="2 6" id="KW-0698">rRNA processing</keyword>
<dbReference type="PANTHER" id="PTHR11265:SF0">
    <property type="entry name" value="12S RRNA N4-METHYLCYTIDINE METHYLTRANSFERASE"/>
    <property type="match status" value="1"/>
</dbReference>
<evidence type="ECO:0000256" key="6">
    <source>
        <dbReference type="HAMAP-Rule" id="MF_01007"/>
    </source>
</evidence>
<dbReference type="Proteomes" id="UP000324853">
    <property type="component" value="Unassembled WGS sequence"/>
</dbReference>
<dbReference type="GO" id="GO:0071424">
    <property type="term" value="F:rRNA (cytosine-N4-)-methyltransferase activity"/>
    <property type="evidence" value="ECO:0007669"/>
    <property type="project" value="UniProtKB-UniRule"/>
</dbReference>
<dbReference type="NCBIfam" id="TIGR00006">
    <property type="entry name" value="16S rRNA (cytosine(1402)-N(4))-methyltransferase RsmH"/>
    <property type="match status" value="1"/>
</dbReference>
<evidence type="ECO:0000256" key="2">
    <source>
        <dbReference type="ARBA" id="ARBA00022552"/>
    </source>
</evidence>
<sequence>MAARHNPLGTPGLPPGTTGLGAHAGKHAGEGLGRGTAATRSYSRRDGLLRPRFHLAVRLRTRQARRMSAAPHIPVLGREAIEHLAPREGGIYVDATFGAGGYSRAILDIAGTRVIAIDRDQTAIAGGAELVERAAGRLTLVEDRFSNLAEVCAAQDVDAVDGVVMDVGVSSMQLDQAGRGFSFRLDGPLDMRMGQVGPTAADVVARASESDLADIIYLFGEERHSRRVARAIVADRQETPFTTTRALADLVGRVVRSKPGDIHPATRTFQALRIFVNEELEELQTALAAAERVLKPGGRLVVVSFHSLEDRIVKNFLSLRSKTGGGSRHLPEVAQGAPSFRLLTRRPVVAGEAEVAHNPRARSAKLRAAERTAAPAHDDAEPSSWPKLSDVMRGG</sequence>
<name>A0A5S4W9T5_9BRAD</name>
<comment type="catalytic activity">
    <reaction evidence="6">
        <text>cytidine(1402) in 16S rRNA + S-adenosyl-L-methionine = N(4)-methylcytidine(1402) in 16S rRNA + S-adenosyl-L-homocysteine + H(+)</text>
        <dbReference type="Rhea" id="RHEA:42928"/>
        <dbReference type="Rhea" id="RHEA-COMP:10286"/>
        <dbReference type="Rhea" id="RHEA-COMP:10287"/>
        <dbReference type="ChEBI" id="CHEBI:15378"/>
        <dbReference type="ChEBI" id="CHEBI:57856"/>
        <dbReference type="ChEBI" id="CHEBI:59789"/>
        <dbReference type="ChEBI" id="CHEBI:74506"/>
        <dbReference type="ChEBI" id="CHEBI:82748"/>
        <dbReference type="EC" id="2.1.1.199"/>
    </reaction>
</comment>
<feature type="binding site" evidence="6">
    <location>
        <position position="173"/>
    </location>
    <ligand>
        <name>S-adenosyl-L-methionine</name>
        <dbReference type="ChEBI" id="CHEBI:59789"/>
    </ligand>
</feature>
<keyword evidence="5 6" id="KW-0949">S-adenosyl-L-methionine</keyword>
<accession>A0A5S4W9T5</accession>
<reference evidence="8 9" key="1">
    <citation type="submission" date="2019-08" db="EMBL/GenBank/DDBJ databases">
        <title>Bradyrhizobium hipponensis sp. nov., a rhizobium isolated from a Lupinus angustifolius root nodule in Tunisia.</title>
        <authorList>
            <person name="Off K."/>
            <person name="Rejili M."/>
            <person name="Mars M."/>
            <person name="Brachmann A."/>
            <person name="Marin M."/>
        </authorList>
    </citation>
    <scope>NUCLEOTIDE SEQUENCE [LARGE SCALE GENOMIC DNA]</scope>
    <source>
        <strain evidence="8 9">CTAW11</strain>
    </source>
</reference>
<comment type="function">
    <text evidence="6">Specifically methylates the N4 position of cytidine in position 1402 (C1402) of 16S rRNA.</text>
</comment>
<comment type="subcellular location">
    <subcellularLocation>
        <location evidence="6">Cytoplasm</location>
    </subcellularLocation>
</comment>
<feature type="compositionally biased region" description="Low complexity" evidence="7">
    <location>
        <begin position="7"/>
        <end position="21"/>
    </location>
</feature>
<dbReference type="Pfam" id="PF01795">
    <property type="entry name" value="Methyltransf_5"/>
    <property type="match status" value="1"/>
</dbReference>
<feature type="binding site" evidence="6">
    <location>
        <position position="118"/>
    </location>
    <ligand>
        <name>S-adenosyl-L-methionine</name>
        <dbReference type="ChEBI" id="CHEBI:59789"/>
    </ligand>
</feature>
<dbReference type="EMBL" id="VSSR01000047">
    <property type="protein sequence ID" value="TYL78857.1"/>
    <property type="molecule type" value="Genomic_DNA"/>
</dbReference>
<evidence type="ECO:0000256" key="7">
    <source>
        <dbReference type="SAM" id="MobiDB-lite"/>
    </source>
</evidence>
<keyword evidence="3 6" id="KW-0489">Methyltransferase</keyword>
<evidence type="ECO:0000313" key="8">
    <source>
        <dbReference type="EMBL" id="TYL78857.1"/>
    </source>
</evidence>
<comment type="similarity">
    <text evidence="1 6">Belongs to the methyltransferase superfamily. RsmH family.</text>
</comment>
<dbReference type="Gene3D" id="3.40.50.150">
    <property type="entry name" value="Vaccinia Virus protein VP39"/>
    <property type="match status" value="1"/>
</dbReference>
<protein>
    <recommendedName>
        <fullName evidence="6">Ribosomal RNA small subunit methyltransferase H</fullName>
        <ecNumber evidence="6">2.1.1.199</ecNumber>
    </recommendedName>
    <alternativeName>
        <fullName evidence="6">16S rRNA m(4)C1402 methyltransferase</fullName>
    </alternativeName>
    <alternativeName>
        <fullName evidence="6">rRNA (cytosine-N(4)-)-methyltransferase RsmH</fullName>
    </alternativeName>
</protein>